<evidence type="ECO:0000256" key="2">
    <source>
        <dbReference type="ARBA" id="ARBA00024341"/>
    </source>
</evidence>
<feature type="region of interest" description="Disordered" evidence="3">
    <location>
        <begin position="306"/>
        <end position="329"/>
    </location>
</feature>
<protein>
    <submittedName>
        <fullName evidence="4">IQ-domain 32</fullName>
    </submittedName>
</protein>
<comment type="similarity">
    <text evidence="2">Belongs to the IQD family.</text>
</comment>
<sequence>MGKSTASCFRIISCGGDSVDHDDLQTPESKGSGDRRGWSFRKRSATHRVLSNSVTSEAPASASKESQESISVSCQVQPDLTVAEKTTETQQIEEKSELSSFLDSKLSDNQVSGEDDFGADAPPDEPSIILIQTAIRGLLARRVLLKEKSITKLQAVVRGHIVRSHAVGTLRCVQAIIKMQALVRARHGRQLVEESGAILKHRESNGQSKKEAKASGTYTYVSIEKLLSNAFARQLMEATPRTKQINIKCDPSKSDSAWKWLERWMSVSSVSNEEPQGTGAAVEQHKDDIGHSGRKEEDLFVQIISKSTDSESGVDASNEVSNDNNMTSCDANDLDVHSSRSISPSSIQCSLQNSDLSDSRYEVKEFAPTEMKRTDLVEMVEAEYLSKKEESQNEEEILTEAVEAEYLPKEKESNEEEILNEEVEVKYLPKKEVTGIVQDAPDSKKLSSVQPETEVKCLSRKASNPAFIAAQSKFEELSLGATSAKLTTSSSHDPGVESSLDKVSSANQDQPFRSEDKDSGLAGNSISNASAVQRGSSECGTELSISSTLDSPDRLEAGINDRGMEIKASDETNKPRNSENLELEAKSVVLEADASSNNTIKLERYESVDSVCGESLNSGILADTPQLEKPADPSPVQVELGSETSHQVNELSPEASPRSHATIPESQATPSSQVSVKLKNSKGEKSRSNRKSRPSSDDKNLSNHNQDSASKSSLEQLQEHKSGGKRRNSFGSAKPDQREQEPRDSSSSNSLPSYMQATESARAKAIANGSPRSSPDVHDKDIYIKKRHSLPGTNERQGSPRIHRSLSQAQQNTKGNASHSPQDRKWRR</sequence>
<reference evidence="4 5" key="1">
    <citation type="journal article" date="2021" name="Nat. Commun.">
        <title>Incipient diploidization of the medicinal plant Perilla within 10,000 years.</title>
        <authorList>
            <person name="Zhang Y."/>
            <person name="Shen Q."/>
            <person name="Leng L."/>
            <person name="Zhang D."/>
            <person name="Chen S."/>
            <person name="Shi Y."/>
            <person name="Ning Z."/>
            <person name="Chen S."/>
        </authorList>
    </citation>
    <scope>NUCLEOTIDE SEQUENCE [LARGE SCALE GENOMIC DNA]</scope>
    <source>
        <strain evidence="5">cv. PC099</strain>
    </source>
</reference>
<feature type="region of interest" description="Disordered" evidence="3">
    <location>
        <begin position="84"/>
        <end position="104"/>
    </location>
</feature>
<dbReference type="InterPro" id="IPR000048">
    <property type="entry name" value="IQ_motif_EF-hand-BS"/>
</dbReference>
<feature type="compositionally biased region" description="Basic and acidic residues" evidence="3">
    <location>
        <begin position="283"/>
        <end position="294"/>
    </location>
</feature>
<dbReference type="GO" id="GO:0005516">
    <property type="term" value="F:calmodulin binding"/>
    <property type="evidence" value="ECO:0007669"/>
    <property type="project" value="UniProtKB-KW"/>
</dbReference>
<name>A0AAD4J470_PERFH</name>
<dbReference type="SMART" id="SM00015">
    <property type="entry name" value="IQ"/>
    <property type="match status" value="3"/>
</dbReference>
<dbReference type="Pfam" id="PF00612">
    <property type="entry name" value="IQ"/>
    <property type="match status" value="2"/>
</dbReference>
<keyword evidence="5" id="KW-1185">Reference proteome</keyword>
<accession>A0AAD4J470</accession>
<feature type="compositionally biased region" description="Polar residues" evidence="3">
    <location>
        <begin position="522"/>
        <end position="550"/>
    </location>
</feature>
<feature type="compositionally biased region" description="Basic and acidic residues" evidence="3">
    <location>
        <begin position="735"/>
        <end position="744"/>
    </location>
</feature>
<evidence type="ECO:0000313" key="4">
    <source>
        <dbReference type="EMBL" id="KAH6826888.1"/>
    </source>
</evidence>
<dbReference type="Gene3D" id="1.20.5.190">
    <property type="match status" value="1"/>
</dbReference>
<feature type="compositionally biased region" description="Basic and acidic residues" evidence="3">
    <location>
        <begin position="775"/>
        <end position="784"/>
    </location>
</feature>
<proteinExistence type="inferred from homology"/>
<dbReference type="Proteomes" id="UP001190926">
    <property type="component" value="Unassembled WGS sequence"/>
</dbReference>
<keyword evidence="1" id="KW-0112">Calmodulin-binding</keyword>
<feature type="region of interest" description="Disordered" evidence="3">
    <location>
        <begin position="622"/>
        <end position="828"/>
    </location>
</feature>
<evidence type="ECO:0000313" key="5">
    <source>
        <dbReference type="Proteomes" id="UP001190926"/>
    </source>
</evidence>
<evidence type="ECO:0000256" key="1">
    <source>
        <dbReference type="ARBA" id="ARBA00022860"/>
    </source>
</evidence>
<feature type="compositionally biased region" description="Polar residues" evidence="3">
    <location>
        <begin position="318"/>
        <end position="329"/>
    </location>
</feature>
<feature type="region of interest" description="Disordered" evidence="3">
    <location>
        <begin position="271"/>
        <end position="294"/>
    </location>
</feature>
<feature type="region of interest" description="Disordered" evidence="3">
    <location>
        <begin position="16"/>
        <end position="72"/>
    </location>
</feature>
<feature type="region of interest" description="Disordered" evidence="3">
    <location>
        <begin position="485"/>
        <end position="581"/>
    </location>
</feature>
<feature type="compositionally biased region" description="Polar residues" evidence="3">
    <location>
        <begin position="501"/>
        <end position="511"/>
    </location>
</feature>
<feature type="compositionally biased region" description="Polar residues" evidence="3">
    <location>
        <begin position="664"/>
        <end position="675"/>
    </location>
</feature>
<organism evidence="4 5">
    <name type="scientific">Perilla frutescens var. hirtella</name>
    <name type="common">Perilla citriodora</name>
    <name type="synonym">Perilla setoyensis</name>
    <dbReference type="NCBI Taxonomy" id="608512"/>
    <lineage>
        <taxon>Eukaryota</taxon>
        <taxon>Viridiplantae</taxon>
        <taxon>Streptophyta</taxon>
        <taxon>Embryophyta</taxon>
        <taxon>Tracheophyta</taxon>
        <taxon>Spermatophyta</taxon>
        <taxon>Magnoliopsida</taxon>
        <taxon>eudicotyledons</taxon>
        <taxon>Gunneridae</taxon>
        <taxon>Pentapetalae</taxon>
        <taxon>asterids</taxon>
        <taxon>lamiids</taxon>
        <taxon>Lamiales</taxon>
        <taxon>Lamiaceae</taxon>
        <taxon>Nepetoideae</taxon>
        <taxon>Elsholtzieae</taxon>
        <taxon>Perilla</taxon>
    </lineage>
</organism>
<dbReference type="PROSITE" id="PS50096">
    <property type="entry name" value="IQ"/>
    <property type="match status" value="2"/>
</dbReference>
<feature type="compositionally biased region" description="Polar residues" evidence="3">
    <location>
        <begin position="49"/>
        <end position="58"/>
    </location>
</feature>
<evidence type="ECO:0000256" key="3">
    <source>
        <dbReference type="SAM" id="MobiDB-lite"/>
    </source>
</evidence>
<dbReference type="AlphaFoldDB" id="A0AAD4J470"/>
<feature type="compositionally biased region" description="Polar residues" evidence="3">
    <location>
        <begin position="702"/>
        <end position="716"/>
    </location>
</feature>
<dbReference type="PANTHER" id="PTHR32295">
    <property type="entry name" value="IQ-DOMAIN 5-RELATED"/>
    <property type="match status" value="1"/>
</dbReference>
<dbReference type="EMBL" id="SDAM02000157">
    <property type="protein sequence ID" value="KAH6826888.1"/>
    <property type="molecule type" value="Genomic_DNA"/>
</dbReference>
<comment type="caution">
    <text evidence="4">The sequence shown here is derived from an EMBL/GenBank/DDBJ whole genome shotgun (WGS) entry which is preliminary data.</text>
</comment>
<gene>
    <name evidence="4" type="ORF">C2S53_006332</name>
</gene>
<feature type="compositionally biased region" description="Polar residues" evidence="3">
    <location>
        <begin position="805"/>
        <end position="820"/>
    </location>
</feature>
<feature type="compositionally biased region" description="Basic and acidic residues" evidence="3">
    <location>
        <begin position="562"/>
        <end position="581"/>
    </location>
</feature>
<dbReference type="PANTHER" id="PTHR32295:SF154">
    <property type="entry name" value="PROTEIN IQ-DOMAIN 32"/>
    <property type="match status" value="1"/>
</dbReference>